<dbReference type="Proteomes" id="UP001529340">
    <property type="component" value="Unassembled WGS sequence"/>
</dbReference>
<name>A0ABT7UAI6_9FIRM</name>
<keyword evidence="1" id="KW-0472">Membrane</keyword>
<feature type="transmembrane region" description="Helical" evidence="1">
    <location>
        <begin position="209"/>
        <end position="228"/>
    </location>
</feature>
<feature type="transmembrane region" description="Helical" evidence="1">
    <location>
        <begin position="399"/>
        <end position="417"/>
    </location>
</feature>
<sequence length="466" mass="54694">MMQVFAVFLVVATICIFAVGKWSESQIKEKNDRLFGRWNEVFLNVDEEDVEYFRQHAFVDDYSVQNIQEKIYLEGDDRIIIGTCDDNFFELGNLEMVDGRMPVNEGEVAIEEEYLEVLGVEKVGDIISEGVNIDSLKGYRVCGIVKDYSSRWKMVNWDVKYINCFISDANANEIQIYASLSSAVQQDIETNMLEYRKNVEIDENRSIPILFNFVIISISFIAVIRMNLQKKLNNREQIHMVVGNNYDKKDMKLNKKNQLFVIIMTNLLKVLLYALVVLFYNKIIFQANYLEDVNFNMISNYQQMNSLHYYSGSIKSLWPLDIVDNIEFVKIIPNKWLESMVELVNLLLMVILLFYIILKLAETYIEQGMGKNIEQKLFVYYGKGRLSVKKHLLKYLKEILIYFIIVFLIISCFSSSINISEDIVIINLILVYFTLWLIVSVQHFILYRIKHKLEHSDDWLLTTEFE</sequence>
<protein>
    <submittedName>
        <fullName evidence="2">ABC transporter permease</fullName>
    </submittedName>
</protein>
<keyword evidence="1" id="KW-0812">Transmembrane</keyword>
<keyword evidence="3" id="KW-1185">Reference proteome</keyword>
<evidence type="ECO:0000256" key="1">
    <source>
        <dbReference type="SAM" id="Phobius"/>
    </source>
</evidence>
<reference evidence="2 3" key="2">
    <citation type="submission" date="2023-06" db="EMBL/GenBank/DDBJ databases">
        <title>Identification and characterization of horizontal gene transfer across gut microbiota members of farm animals based on homology search.</title>
        <authorList>
            <person name="Schwarzerova J."/>
            <person name="Nykrynova M."/>
            <person name="Jureckova K."/>
            <person name="Cejkova D."/>
            <person name="Rychlik I."/>
        </authorList>
    </citation>
    <scope>NUCLEOTIDE SEQUENCE [LARGE SCALE GENOMIC DNA]</scope>
    <source>
        <strain evidence="2 3">ET39</strain>
    </source>
</reference>
<proteinExistence type="predicted"/>
<gene>
    <name evidence="2" type="ORF">QUV96_03100</name>
</gene>
<evidence type="ECO:0000313" key="2">
    <source>
        <dbReference type="EMBL" id="MDM8156624.1"/>
    </source>
</evidence>
<feature type="transmembrane region" description="Helical" evidence="1">
    <location>
        <begin position="423"/>
        <end position="446"/>
    </location>
</feature>
<reference evidence="2 3" key="3">
    <citation type="submission" date="2023-06" db="EMBL/GenBank/DDBJ databases">
        <authorList>
            <person name="Zeman M."/>
            <person name="Kubasova T."/>
            <person name="Jahodarova E."/>
            <person name="Nykrynova M."/>
            <person name="Rychlik I."/>
        </authorList>
    </citation>
    <scope>NUCLEOTIDE SEQUENCE [LARGE SCALE GENOMIC DNA]</scope>
    <source>
        <strain evidence="2 3">ET39</strain>
    </source>
</reference>
<dbReference type="EMBL" id="JAUDCG010000009">
    <property type="protein sequence ID" value="MDM8156624.1"/>
    <property type="molecule type" value="Genomic_DNA"/>
</dbReference>
<accession>A0ABT7UAI6</accession>
<evidence type="ECO:0000313" key="3">
    <source>
        <dbReference type="Proteomes" id="UP001529340"/>
    </source>
</evidence>
<feature type="transmembrane region" description="Helical" evidence="1">
    <location>
        <begin position="259"/>
        <end position="280"/>
    </location>
</feature>
<feature type="transmembrane region" description="Helical" evidence="1">
    <location>
        <begin position="343"/>
        <end position="361"/>
    </location>
</feature>
<keyword evidence="1" id="KW-1133">Transmembrane helix</keyword>
<dbReference type="RefSeq" id="WP_289607090.1">
    <property type="nucleotide sequence ID" value="NZ_JAUDCG010000009.1"/>
</dbReference>
<organism evidence="2 3">
    <name type="scientific">Amedibacillus dolichus</name>
    <dbReference type="NCBI Taxonomy" id="31971"/>
    <lineage>
        <taxon>Bacteria</taxon>
        <taxon>Bacillati</taxon>
        <taxon>Bacillota</taxon>
        <taxon>Erysipelotrichia</taxon>
        <taxon>Erysipelotrichales</taxon>
        <taxon>Erysipelotrichaceae</taxon>
        <taxon>Amedibacillus</taxon>
    </lineage>
</organism>
<reference evidence="3" key="1">
    <citation type="submission" date="2023-06" db="EMBL/GenBank/DDBJ databases">
        <title>Identification and characterization of horizontal gene transfer across gut microbiota members of farm animals based on homology search.</title>
        <authorList>
            <person name="Zeman M."/>
            <person name="Kubasova T."/>
            <person name="Jahodarova E."/>
            <person name="Nykrynova M."/>
            <person name="Rychlik I."/>
        </authorList>
    </citation>
    <scope>NUCLEOTIDE SEQUENCE [LARGE SCALE GENOMIC DNA]</scope>
    <source>
        <strain evidence="3">ET39</strain>
    </source>
</reference>
<comment type="caution">
    <text evidence="2">The sequence shown here is derived from an EMBL/GenBank/DDBJ whole genome shotgun (WGS) entry which is preliminary data.</text>
</comment>